<proteinExistence type="predicted"/>
<evidence type="ECO:0000313" key="1">
    <source>
        <dbReference type="EMBL" id="JAI00924.1"/>
    </source>
</evidence>
<name>A0A0E9XGW4_ANGAN</name>
<accession>A0A0E9XGW4</accession>
<dbReference type="AlphaFoldDB" id="A0A0E9XGW4"/>
<sequence length="34" mass="4027">MCKNSNMLTAGYQYQECMISFRKKHDTSPVYYTS</sequence>
<reference evidence="1" key="2">
    <citation type="journal article" date="2015" name="Fish Shellfish Immunol.">
        <title>Early steps in the European eel (Anguilla anguilla)-Vibrio vulnificus interaction in the gills: Role of the RtxA13 toxin.</title>
        <authorList>
            <person name="Callol A."/>
            <person name="Pajuelo D."/>
            <person name="Ebbesson L."/>
            <person name="Teles M."/>
            <person name="MacKenzie S."/>
            <person name="Amaro C."/>
        </authorList>
    </citation>
    <scope>NUCLEOTIDE SEQUENCE</scope>
</reference>
<dbReference type="EMBL" id="GBXM01007654">
    <property type="protein sequence ID" value="JAI00924.1"/>
    <property type="molecule type" value="Transcribed_RNA"/>
</dbReference>
<reference evidence="1" key="1">
    <citation type="submission" date="2014-11" db="EMBL/GenBank/DDBJ databases">
        <authorList>
            <person name="Amaro Gonzalez C."/>
        </authorList>
    </citation>
    <scope>NUCLEOTIDE SEQUENCE</scope>
</reference>
<protein>
    <submittedName>
        <fullName evidence="1">Uncharacterized protein</fullName>
    </submittedName>
</protein>
<organism evidence="1">
    <name type="scientific">Anguilla anguilla</name>
    <name type="common">European freshwater eel</name>
    <name type="synonym">Muraena anguilla</name>
    <dbReference type="NCBI Taxonomy" id="7936"/>
    <lineage>
        <taxon>Eukaryota</taxon>
        <taxon>Metazoa</taxon>
        <taxon>Chordata</taxon>
        <taxon>Craniata</taxon>
        <taxon>Vertebrata</taxon>
        <taxon>Euteleostomi</taxon>
        <taxon>Actinopterygii</taxon>
        <taxon>Neopterygii</taxon>
        <taxon>Teleostei</taxon>
        <taxon>Anguilliformes</taxon>
        <taxon>Anguillidae</taxon>
        <taxon>Anguilla</taxon>
    </lineage>
</organism>